<dbReference type="PANTHER" id="PTHR43719">
    <property type="entry name" value="TWO-COMPONENT HISTIDINE KINASE"/>
    <property type="match status" value="1"/>
</dbReference>
<dbReference type="OrthoDB" id="60033at2759"/>
<dbReference type="InterPro" id="IPR003661">
    <property type="entry name" value="HisK_dim/P_dom"/>
</dbReference>
<keyword evidence="3" id="KW-0418">Kinase</keyword>
<dbReference type="SUPFAM" id="SSF55874">
    <property type="entry name" value="ATPase domain of HSP90 chaperone/DNA topoisomerase II/histidine kinase"/>
    <property type="match status" value="1"/>
</dbReference>
<dbReference type="GO" id="GO:0000155">
    <property type="term" value="F:phosphorelay sensor kinase activity"/>
    <property type="evidence" value="ECO:0007669"/>
    <property type="project" value="InterPro"/>
</dbReference>
<dbReference type="Gene3D" id="1.10.287.130">
    <property type="match status" value="1"/>
</dbReference>
<dbReference type="InterPro" id="IPR050956">
    <property type="entry name" value="2C_system_His_kinase"/>
</dbReference>
<feature type="domain" description="Histidine kinase" evidence="2">
    <location>
        <begin position="151"/>
        <end position="305"/>
    </location>
</feature>
<dbReference type="Gene3D" id="3.30.565.10">
    <property type="entry name" value="Histidine kinase-like ATPase, C-terminal domain"/>
    <property type="match status" value="1"/>
</dbReference>
<dbReference type="CDD" id="cd00130">
    <property type="entry name" value="PAS"/>
    <property type="match status" value="1"/>
</dbReference>
<evidence type="ECO:0000256" key="1">
    <source>
        <dbReference type="ARBA" id="ARBA00022553"/>
    </source>
</evidence>
<evidence type="ECO:0000259" key="2">
    <source>
        <dbReference type="PROSITE" id="PS50109"/>
    </source>
</evidence>
<dbReference type="EMBL" id="SWKV01000114">
    <property type="protein sequence ID" value="KAF3031998.1"/>
    <property type="molecule type" value="Genomic_DNA"/>
</dbReference>
<dbReference type="PROSITE" id="PS50109">
    <property type="entry name" value="HIS_KIN"/>
    <property type="match status" value="1"/>
</dbReference>
<dbReference type="CDD" id="cd00082">
    <property type="entry name" value="HisKA"/>
    <property type="match status" value="1"/>
</dbReference>
<evidence type="ECO:0000313" key="4">
    <source>
        <dbReference type="Proteomes" id="UP000758155"/>
    </source>
</evidence>
<dbReference type="SMART" id="SM00388">
    <property type="entry name" value="HisKA"/>
    <property type="match status" value="1"/>
</dbReference>
<protein>
    <submittedName>
        <fullName evidence="3">Histidine kinase</fullName>
    </submittedName>
</protein>
<dbReference type="SUPFAM" id="SSF47384">
    <property type="entry name" value="Homodimeric domain of signal transducing histidine kinase"/>
    <property type="match status" value="1"/>
</dbReference>
<dbReference type="InterPro" id="IPR005467">
    <property type="entry name" value="His_kinase_dom"/>
</dbReference>
<accession>A0A9P4WGQ1</accession>
<organism evidence="3 4">
    <name type="scientific">Didymella heteroderae</name>
    <dbReference type="NCBI Taxonomy" id="1769908"/>
    <lineage>
        <taxon>Eukaryota</taxon>
        <taxon>Fungi</taxon>
        <taxon>Dikarya</taxon>
        <taxon>Ascomycota</taxon>
        <taxon>Pezizomycotina</taxon>
        <taxon>Dothideomycetes</taxon>
        <taxon>Pleosporomycetidae</taxon>
        <taxon>Pleosporales</taxon>
        <taxon>Pleosporineae</taxon>
        <taxon>Didymellaceae</taxon>
        <taxon>Didymella</taxon>
    </lineage>
</organism>
<dbReference type="InterPro" id="IPR000014">
    <property type="entry name" value="PAS"/>
</dbReference>
<evidence type="ECO:0000313" key="3">
    <source>
        <dbReference type="EMBL" id="KAF3031998.1"/>
    </source>
</evidence>
<sequence>MAEIVPVGIYELAVDGTLQWANKQFFEVMGIPRGQRNKESFIWADHILPEDHERANQKMGAALLQGVDISDSLRLRRDWTPPGSDPGSQVSVEPYWVLYSASPNFNLDGTIYSLTGSITDISHLKWAEQLQLRNAEMARKERQIQEEFIDIMSHEMRNPLSAITQSAGGILLSLQDAEKHDDPHSLRAFISLNAEAAESILFCATQQRRIIDDILTLGKLDSKLLNINPAAFQMEDLIDQTMQMFKAEFEANRIQMHTVIDAVDSVEGIATSNGDASWLLQVVVNMMTNAIKFTKTQLRRSISVRHGSSLTPPTASLFGPNFK</sequence>
<keyword evidence="3" id="KW-0808">Transferase</keyword>
<dbReference type="PANTHER" id="PTHR43719:SF31">
    <property type="entry name" value="HISTIDINE KINASE"/>
    <property type="match status" value="1"/>
</dbReference>
<dbReference type="Pfam" id="PF00512">
    <property type="entry name" value="HisKA"/>
    <property type="match status" value="1"/>
</dbReference>
<dbReference type="InterPro" id="IPR036890">
    <property type="entry name" value="HATPase_C_sf"/>
</dbReference>
<dbReference type="Proteomes" id="UP000758155">
    <property type="component" value="Unassembled WGS sequence"/>
</dbReference>
<dbReference type="InterPro" id="IPR035965">
    <property type="entry name" value="PAS-like_dom_sf"/>
</dbReference>
<comment type="caution">
    <text evidence="3">The sequence shown here is derived from an EMBL/GenBank/DDBJ whole genome shotgun (WGS) entry which is preliminary data.</text>
</comment>
<proteinExistence type="predicted"/>
<dbReference type="InterPro" id="IPR036097">
    <property type="entry name" value="HisK_dim/P_sf"/>
</dbReference>
<reference evidence="3" key="1">
    <citation type="submission" date="2019-04" db="EMBL/GenBank/DDBJ databases">
        <title>Sequencing of skin fungus with MAO and IRED activity.</title>
        <authorList>
            <person name="Marsaioli A.J."/>
            <person name="Bonatto J.M.C."/>
            <person name="Reis Junior O."/>
        </authorList>
    </citation>
    <scope>NUCLEOTIDE SEQUENCE</scope>
    <source>
        <strain evidence="3">28M1</strain>
    </source>
</reference>
<gene>
    <name evidence="3" type="primary">CNHHK4_1</name>
    <name evidence="3" type="ORF">E8E12_001268</name>
</gene>
<keyword evidence="4" id="KW-1185">Reference proteome</keyword>
<dbReference type="SUPFAM" id="SSF55785">
    <property type="entry name" value="PYP-like sensor domain (PAS domain)"/>
    <property type="match status" value="1"/>
</dbReference>
<name>A0A9P4WGQ1_9PLEO</name>
<keyword evidence="1" id="KW-0597">Phosphoprotein</keyword>
<dbReference type="AlphaFoldDB" id="A0A9P4WGQ1"/>
<dbReference type="Gene3D" id="3.30.450.20">
    <property type="entry name" value="PAS domain"/>
    <property type="match status" value="1"/>
</dbReference>